<feature type="transmembrane region" description="Helical" evidence="9">
    <location>
        <begin position="61"/>
        <end position="80"/>
    </location>
</feature>
<feature type="transmembrane region" description="Helical" evidence="9">
    <location>
        <begin position="167"/>
        <end position="189"/>
    </location>
</feature>
<feature type="transmembrane region" description="Helical" evidence="9">
    <location>
        <begin position="195"/>
        <end position="214"/>
    </location>
</feature>
<evidence type="ECO:0000256" key="8">
    <source>
        <dbReference type="SAM" id="MobiDB-lite"/>
    </source>
</evidence>
<evidence type="ECO:0000256" key="4">
    <source>
        <dbReference type="ARBA" id="ARBA00022692"/>
    </source>
</evidence>
<evidence type="ECO:0000313" key="10">
    <source>
        <dbReference type="EMBL" id="CAB4571848.1"/>
    </source>
</evidence>
<evidence type="ECO:0000256" key="9">
    <source>
        <dbReference type="SAM" id="Phobius"/>
    </source>
</evidence>
<dbReference type="PANTHER" id="PTHR11040">
    <property type="entry name" value="ZINC/IRON TRANSPORTER"/>
    <property type="match status" value="1"/>
</dbReference>
<dbReference type="PANTHER" id="PTHR11040:SF211">
    <property type="entry name" value="ZINC TRANSPORTER ZIP11"/>
    <property type="match status" value="1"/>
</dbReference>
<evidence type="ECO:0000256" key="1">
    <source>
        <dbReference type="ARBA" id="ARBA00004651"/>
    </source>
</evidence>
<keyword evidence="6 9" id="KW-1133">Transmembrane helix</keyword>
<keyword evidence="3" id="KW-1003">Cell membrane</keyword>
<evidence type="ECO:0000256" key="5">
    <source>
        <dbReference type="ARBA" id="ARBA00022833"/>
    </source>
</evidence>
<feature type="transmembrane region" description="Helical" evidence="9">
    <location>
        <begin position="226"/>
        <end position="242"/>
    </location>
</feature>
<dbReference type="GO" id="GO:0005886">
    <property type="term" value="C:plasma membrane"/>
    <property type="evidence" value="ECO:0007669"/>
    <property type="project" value="UniProtKB-SubCell"/>
</dbReference>
<name>A0A6J6EFK6_9ZZZZ</name>
<evidence type="ECO:0000256" key="7">
    <source>
        <dbReference type="ARBA" id="ARBA00023136"/>
    </source>
</evidence>
<comment type="subcellular location">
    <subcellularLocation>
        <location evidence="1">Cell membrane</location>
        <topology evidence="1">Multi-pass membrane protein</topology>
    </subcellularLocation>
</comment>
<feature type="transmembrane region" description="Helical" evidence="9">
    <location>
        <begin position="134"/>
        <end position="158"/>
    </location>
</feature>
<proteinExistence type="inferred from homology"/>
<keyword evidence="4 9" id="KW-0812">Transmembrane</keyword>
<keyword evidence="7 9" id="KW-0472">Membrane</keyword>
<protein>
    <submittedName>
        <fullName evidence="10">Unannotated protein</fullName>
    </submittedName>
</protein>
<gene>
    <name evidence="10" type="ORF">UFOPK1650_00747</name>
</gene>
<feature type="transmembrane region" description="Helical" evidence="9">
    <location>
        <begin position="30"/>
        <end position="49"/>
    </location>
</feature>
<dbReference type="GO" id="GO:0005385">
    <property type="term" value="F:zinc ion transmembrane transporter activity"/>
    <property type="evidence" value="ECO:0007669"/>
    <property type="project" value="TreeGrafter"/>
</dbReference>
<dbReference type="EMBL" id="CAEZTJ010000106">
    <property type="protein sequence ID" value="CAB4571848.1"/>
    <property type="molecule type" value="Genomic_DNA"/>
</dbReference>
<comment type="similarity">
    <text evidence="2">Belongs to the ZIP transporter (TC 2.A.5) family.</text>
</comment>
<accession>A0A6J6EFK6</accession>
<dbReference type="AlphaFoldDB" id="A0A6J6EFK6"/>
<organism evidence="10">
    <name type="scientific">freshwater metagenome</name>
    <dbReference type="NCBI Taxonomy" id="449393"/>
    <lineage>
        <taxon>unclassified sequences</taxon>
        <taxon>metagenomes</taxon>
        <taxon>ecological metagenomes</taxon>
    </lineage>
</organism>
<sequence length="307" mass="32359">MNIALGLAALTAVATALGGLLALKSKDRLHLVLGLSAGLLLGLVAFELLPESFSHDAGEFLNVPITAVALIGGFMALHLFEKFSGSHEPAESEYGSEHRHAGNVAGTLGAIAMAGHVLIDGIAIGVAFQVSNELGIAVFVAVLVHAFSDGLNTVSLLIKSGNWTKRAILLLAVDAVARIGGAAIGSSIALNDDYIAIYLALFAGILIYLATSHILPEAHSRHSSRWTLATTIAGVLIMWALVSQIHSSDIHAHDHGDSASHSDEHGSEKDHDHDKDGHDDATNESHDSHKEDGDHDHDHDHEGDHNH</sequence>
<feature type="transmembrane region" description="Helical" evidence="9">
    <location>
        <begin position="6"/>
        <end position="23"/>
    </location>
</feature>
<feature type="region of interest" description="Disordered" evidence="8">
    <location>
        <begin position="251"/>
        <end position="307"/>
    </location>
</feature>
<evidence type="ECO:0000256" key="6">
    <source>
        <dbReference type="ARBA" id="ARBA00022989"/>
    </source>
</evidence>
<evidence type="ECO:0000256" key="2">
    <source>
        <dbReference type="ARBA" id="ARBA00006939"/>
    </source>
</evidence>
<feature type="transmembrane region" description="Helical" evidence="9">
    <location>
        <begin position="101"/>
        <end position="128"/>
    </location>
</feature>
<evidence type="ECO:0000256" key="3">
    <source>
        <dbReference type="ARBA" id="ARBA00022475"/>
    </source>
</evidence>
<reference evidence="10" key="1">
    <citation type="submission" date="2020-05" db="EMBL/GenBank/DDBJ databases">
        <authorList>
            <person name="Chiriac C."/>
            <person name="Salcher M."/>
            <person name="Ghai R."/>
            <person name="Kavagutti S V."/>
        </authorList>
    </citation>
    <scope>NUCLEOTIDE SEQUENCE</scope>
</reference>
<keyword evidence="5" id="KW-0862">Zinc</keyword>
<dbReference type="InterPro" id="IPR003689">
    <property type="entry name" value="ZIP"/>
</dbReference>
<dbReference type="Pfam" id="PF02535">
    <property type="entry name" value="Zip"/>
    <property type="match status" value="1"/>
</dbReference>